<dbReference type="KEGG" id="flt:Sv326_0688"/>
<dbReference type="AlphaFoldDB" id="A0A7D6BQH8"/>
<dbReference type="EMBL" id="CP058998">
    <property type="protein sequence ID" value="QLJ52863.1"/>
    <property type="molecule type" value="Genomic_DNA"/>
</dbReference>
<proteinExistence type="predicted"/>
<name>A0A7D6BQH8_FERL1</name>
<protein>
    <submittedName>
        <fullName evidence="1">Uncharacterized protein</fullName>
    </submittedName>
</protein>
<sequence length="90" mass="10136">MLIGKRGKTEPHIHQGITLDGRILFMKSRGQVHSIRRVVESAQNGLVEDKTLNIDDKVPDNTGISWKVIMDGKTGEVRIEENFVIKPKQS</sequence>
<evidence type="ECO:0000313" key="2">
    <source>
        <dbReference type="Proteomes" id="UP000510821"/>
    </source>
</evidence>
<organism evidence="1 2">
    <name type="scientific">Fermentimicrarchaeum limneticum</name>
    <dbReference type="NCBI Taxonomy" id="2795018"/>
    <lineage>
        <taxon>Archaea</taxon>
        <taxon>Candidatus Micrarchaeota</taxon>
        <taxon>Candidatus Fermentimicrarchaeales</taxon>
        <taxon>Candidatus Fermentimicrarchaeaceae</taxon>
        <taxon>Candidatus Fermentimicrarchaeum</taxon>
    </lineage>
</organism>
<dbReference type="Proteomes" id="UP000510821">
    <property type="component" value="Chromosome"/>
</dbReference>
<accession>A0A7D6BQH8</accession>
<gene>
    <name evidence="1" type="ORF">Sv326_0688</name>
</gene>
<evidence type="ECO:0000313" key="1">
    <source>
        <dbReference type="EMBL" id="QLJ52863.1"/>
    </source>
</evidence>
<reference evidence="2" key="1">
    <citation type="submission" date="2020-07" db="EMBL/GenBank/DDBJ databases">
        <title>Metabolic diversity and evolutionary history of the archaeal phylum ###Micrarchaeota### uncovered from a freshwater lake metagenome.</title>
        <authorList>
            <person name="Kadnikov V.V."/>
            <person name="Savvichev A.S."/>
            <person name="Mardanov A.V."/>
            <person name="Beletsky A.V."/>
            <person name="Chupakov A.V."/>
            <person name="Kokryatskaya N.M."/>
            <person name="Pimenov N.V."/>
            <person name="Ravin N.V."/>
        </authorList>
    </citation>
    <scope>NUCLEOTIDE SEQUENCE [LARGE SCALE GENOMIC DNA]</scope>
</reference>